<dbReference type="Pfam" id="PF02464">
    <property type="entry name" value="CinA"/>
    <property type="match status" value="1"/>
</dbReference>
<dbReference type="SUPFAM" id="SSF142433">
    <property type="entry name" value="CinA-like"/>
    <property type="match status" value="1"/>
</dbReference>
<name>A0A0F9NFM3_9ZZZZ</name>
<reference evidence="2" key="1">
    <citation type="journal article" date="2015" name="Nature">
        <title>Complex archaea that bridge the gap between prokaryotes and eukaryotes.</title>
        <authorList>
            <person name="Spang A."/>
            <person name="Saw J.H."/>
            <person name="Jorgensen S.L."/>
            <person name="Zaremba-Niedzwiedzka K."/>
            <person name="Martijn J."/>
            <person name="Lind A.E."/>
            <person name="van Eijk R."/>
            <person name="Schleper C."/>
            <person name="Guy L."/>
            <person name="Ettema T.J."/>
        </authorList>
    </citation>
    <scope>NUCLEOTIDE SEQUENCE</scope>
</reference>
<dbReference type="AlphaFoldDB" id="A0A0F9NFM3"/>
<organism evidence="2">
    <name type="scientific">marine sediment metagenome</name>
    <dbReference type="NCBI Taxonomy" id="412755"/>
    <lineage>
        <taxon>unclassified sequences</taxon>
        <taxon>metagenomes</taxon>
        <taxon>ecological metagenomes</taxon>
    </lineage>
</organism>
<comment type="caution">
    <text evidence="2">The sequence shown here is derived from an EMBL/GenBank/DDBJ whole genome shotgun (WGS) entry which is preliminary data.</text>
</comment>
<dbReference type="InterPro" id="IPR008136">
    <property type="entry name" value="CinA_C"/>
</dbReference>
<dbReference type="InterPro" id="IPR036653">
    <property type="entry name" value="CinA-like_C"/>
</dbReference>
<dbReference type="Gene3D" id="3.90.950.20">
    <property type="entry name" value="CinA-like"/>
    <property type="match status" value="1"/>
</dbReference>
<dbReference type="EMBL" id="LAZR01003439">
    <property type="protein sequence ID" value="KKN18315.1"/>
    <property type="molecule type" value="Genomic_DNA"/>
</dbReference>
<protein>
    <recommendedName>
        <fullName evidence="1">CinA C-terminal domain-containing protein</fullName>
    </recommendedName>
</protein>
<accession>A0A0F9NFM3</accession>
<evidence type="ECO:0000259" key="1">
    <source>
        <dbReference type="Pfam" id="PF02464"/>
    </source>
</evidence>
<gene>
    <name evidence="2" type="ORF">LCGC14_0956990</name>
</gene>
<dbReference type="NCBIfam" id="TIGR00199">
    <property type="entry name" value="PncC_domain"/>
    <property type="match status" value="1"/>
</dbReference>
<feature type="domain" description="CinA C-terminal" evidence="1">
    <location>
        <begin position="11"/>
        <end position="161"/>
    </location>
</feature>
<proteinExistence type="predicted"/>
<sequence length="166" mass="17686">MNTITDAELHQLTSQVAQCLLEVNWRLSVAESCTGGWLGKCCTDLAGSSNWFDRGFITYSNQAKQDCLHVSNATLEQFGAVSEQTATEMAQGALAGSVADISVAITGIAGPDGGTIDKPVGTVCFAWATKYSPIQTAVYLLQGDRESIRRQAVKIALQGIVKNARD</sequence>
<evidence type="ECO:0000313" key="2">
    <source>
        <dbReference type="EMBL" id="KKN18315.1"/>
    </source>
</evidence>